<dbReference type="InterPro" id="IPR007225">
    <property type="entry name" value="EXOC6/Sec15"/>
</dbReference>
<dbReference type="GO" id="GO:0006886">
    <property type="term" value="P:intracellular protein transport"/>
    <property type="evidence" value="ECO:0007669"/>
    <property type="project" value="InterPro"/>
</dbReference>
<reference evidence="9" key="1">
    <citation type="submission" date="2024-06" db="EMBL/GenBank/DDBJ databases">
        <authorList>
            <person name="Liu X."/>
            <person name="Lenzi L."/>
            <person name="Haldenby T S."/>
            <person name="Uol C."/>
        </authorList>
    </citation>
    <scope>NUCLEOTIDE SEQUENCE</scope>
</reference>
<evidence type="ECO:0000256" key="4">
    <source>
        <dbReference type="ARBA" id="ARBA00023054"/>
    </source>
</evidence>
<feature type="compositionally biased region" description="Polar residues" evidence="6">
    <location>
        <begin position="258"/>
        <end position="277"/>
    </location>
</feature>
<dbReference type="InterPro" id="IPR042044">
    <property type="entry name" value="EXOC6PINT-1/Sec15/Tip20_C_dom2"/>
</dbReference>
<organism evidence="9 10">
    <name type="scientific">Calicophoron daubneyi</name>
    <name type="common">Rumen fluke</name>
    <name type="synonym">Paramphistomum daubneyi</name>
    <dbReference type="NCBI Taxonomy" id="300641"/>
    <lineage>
        <taxon>Eukaryota</taxon>
        <taxon>Metazoa</taxon>
        <taxon>Spiralia</taxon>
        <taxon>Lophotrochozoa</taxon>
        <taxon>Platyhelminthes</taxon>
        <taxon>Trematoda</taxon>
        <taxon>Digenea</taxon>
        <taxon>Plagiorchiida</taxon>
        <taxon>Pronocephalata</taxon>
        <taxon>Paramphistomoidea</taxon>
        <taxon>Paramphistomidae</taxon>
        <taxon>Calicophoron</taxon>
    </lineage>
</organism>
<feature type="domain" description="Exocyst complex component EXOC6/Sec15 N-terminal" evidence="8">
    <location>
        <begin position="60"/>
        <end position="228"/>
    </location>
</feature>
<dbReference type="Pfam" id="PF20651">
    <property type="entry name" value="EXOC6_Sec15_N"/>
    <property type="match status" value="1"/>
</dbReference>
<dbReference type="EMBL" id="CAXLJL010000267">
    <property type="protein sequence ID" value="CAL5135665.1"/>
    <property type="molecule type" value="Genomic_DNA"/>
</dbReference>
<evidence type="ECO:0000256" key="1">
    <source>
        <dbReference type="ARBA" id="ARBA00007944"/>
    </source>
</evidence>
<keyword evidence="3 5" id="KW-0268">Exocytosis</keyword>
<keyword evidence="2 5" id="KW-0813">Transport</keyword>
<comment type="similarity">
    <text evidence="1 5">Belongs to the SEC15 family.</text>
</comment>
<evidence type="ECO:0000256" key="5">
    <source>
        <dbReference type="PIRNR" id="PIRNR025007"/>
    </source>
</evidence>
<dbReference type="InterPro" id="IPR046361">
    <property type="entry name" value="EXOC6/Sec15_C"/>
</dbReference>
<keyword evidence="4" id="KW-0175">Coiled coil</keyword>
<feature type="domain" description="Exocyst complex subunit EXOC6/Sec15 C-terminal" evidence="7">
    <location>
        <begin position="459"/>
        <end position="857"/>
    </location>
</feature>
<feature type="region of interest" description="Disordered" evidence="6">
    <location>
        <begin position="633"/>
        <end position="663"/>
    </location>
</feature>
<feature type="region of interest" description="Disordered" evidence="6">
    <location>
        <begin position="292"/>
        <end position="311"/>
    </location>
</feature>
<name>A0AAV2TES1_CALDB</name>
<dbReference type="GO" id="GO:0090522">
    <property type="term" value="P:vesicle tethering involved in exocytosis"/>
    <property type="evidence" value="ECO:0007669"/>
    <property type="project" value="UniProtKB-UniRule"/>
</dbReference>
<evidence type="ECO:0000313" key="9">
    <source>
        <dbReference type="EMBL" id="CAL5135665.1"/>
    </source>
</evidence>
<dbReference type="PANTHER" id="PTHR12702:SF0">
    <property type="entry name" value="EXOCYST COMPLEX COMPONENT 6"/>
    <property type="match status" value="1"/>
</dbReference>
<dbReference type="PANTHER" id="PTHR12702">
    <property type="entry name" value="SEC15"/>
    <property type="match status" value="1"/>
</dbReference>
<dbReference type="PIRSF" id="PIRSF025007">
    <property type="entry name" value="Sec15"/>
    <property type="match status" value="1"/>
</dbReference>
<dbReference type="Proteomes" id="UP001497525">
    <property type="component" value="Unassembled WGS sequence"/>
</dbReference>
<dbReference type="GO" id="GO:0006893">
    <property type="term" value="P:Golgi to plasma membrane transport"/>
    <property type="evidence" value="ECO:0007669"/>
    <property type="project" value="TreeGrafter"/>
</dbReference>
<evidence type="ECO:0000256" key="6">
    <source>
        <dbReference type="SAM" id="MobiDB-lite"/>
    </source>
</evidence>
<dbReference type="GO" id="GO:0000145">
    <property type="term" value="C:exocyst"/>
    <property type="evidence" value="ECO:0007669"/>
    <property type="project" value="UniProtKB-UniRule"/>
</dbReference>
<dbReference type="InterPro" id="IPR048359">
    <property type="entry name" value="EXOC6_Sec15_N"/>
</dbReference>
<dbReference type="Gene3D" id="1.10.357.30">
    <property type="entry name" value="Exocyst complex subunit Sec15 C-terminal domain, N-terminal subdomain"/>
    <property type="match status" value="1"/>
</dbReference>
<evidence type="ECO:0000256" key="2">
    <source>
        <dbReference type="ARBA" id="ARBA00022448"/>
    </source>
</evidence>
<proteinExistence type="inferred from homology"/>
<comment type="function">
    <text evidence="5">Component of the exocyst complex involved in the docking of exocytic vesicles with fusion sites on the plasma membrane.</text>
</comment>
<evidence type="ECO:0000256" key="3">
    <source>
        <dbReference type="ARBA" id="ARBA00022483"/>
    </source>
</evidence>
<evidence type="ECO:0000313" key="10">
    <source>
        <dbReference type="Proteomes" id="UP001497525"/>
    </source>
</evidence>
<dbReference type="AlphaFoldDB" id="A0AAV2TES1"/>
<accession>A0AAV2TES1</accession>
<dbReference type="GO" id="GO:0016020">
    <property type="term" value="C:membrane"/>
    <property type="evidence" value="ECO:0007669"/>
    <property type="project" value="TreeGrafter"/>
</dbReference>
<protein>
    <recommendedName>
        <fullName evidence="5">Exocyst complex component</fullName>
    </recommendedName>
</protein>
<dbReference type="InterPro" id="IPR042045">
    <property type="entry name" value="EXOC6/Sec15_C_dom1"/>
</dbReference>
<evidence type="ECO:0000259" key="7">
    <source>
        <dbReference type="Pfam" id="PF04091"/>
    </source>
</evidence>
<gene>
    <name evidence="9" type="ORF">CDAUBV1_LOCUS9788</name>
</gene>
<comment type="caution">
    <text evidence="9">The sequence shown here is derived from an EMBL/GenBank/DDBJ whole genome shotgun (WGS) entry which is preliminary data.</text>
</comment>
<feature type="region of interest" description="Disordered" evidence="6">
    <location>
        <begin position="237"/>
        <end position="280"/>
    </location>
</feature>
<sequence length="899" mass="101418">MAKPDPGPLDFNLLLGEIESGSSGSVANVIRKLREHEVAAYQAGVGGPTGELMASFISTLDARAQERNTEIEKTCAHHYESFVNATRELLTIQQDAGIMQNEMQTLNSNLDSAIHRFTESCNELSNCKVTLEHVDRCIEALQIALPILDQYSRIEQSIAAGRFYHALKTLEDLEHAQLDRIRPYAFSEIVIRRIPKMRSEIKNASLGELTDFLEQIRKHSIRLGTVAMREVAQATGMDSEALMGPNSTSGDTKVSKLSAPTNLSSQQSITTCASSDSRSGDLENELDELIQVASGRDEQDVENTGLPPKSPREWRQACIRTEDLVDFGPVYRCLHIHSVVNERADFERHYCAQRRKQCQLTLSLSQNQQANMRNYGEFFGSICGFFVVDDYLRHTLPGSSASYQTYLDELWGNTVERLVEFARTNAGACDSAKDLIRLKDYSILFGRTMQSLGFPIGGLSEMITWIQRRYQRLLANQMRDKFEKIICEDTFSEIKINNKAQLSKLLDLYPPCNTAEFADLPLPRQLCYSWMVPRIYECVREYIDLCCQFCAHVDLAYSELEDTVNRATNALFTDCLNIVLTSHVRQSERILPRLVCFCINLEELETACGYLDAYLQQLMPSHDVDNVDEIQTRSAHSAAGKRKSGDSQISIPPPLSTGANPPRSRLQGASLLKDIRALVESLIYAHMNDCVDQFLSLVDYNNTGDSLDGINSSPMNEKTAAVKPNEHIVDLISWLTSTFQAFANVPPKVAQTACLSVCKYIARSLHDFLLGPKVHDLTDQNILQLSTDLGQCEAFARSQPVPGLDSNMLSLIFADLRQLLDLYRRDDWVIYISSRNGTENNPYDRVSPSFAIKLLERIRDTEKKRTGFLHSMRKEERGRRKKIDDIIRQLRELVAVSQR</sequence>
<dbReference type="Gene3D" id="1.20.58.670">
    <property type="entry name" value="Dsl1p vesicle tethering complex, Tip20p subunit, domain D"/>
    <property type="match status" value="1"/>
</dbReference>
<dbReference type="Pfam" id="PF04091">
    <property type="entry name" value="Sec15_C"/>
    <property type="match status" value="1"/>
</dbReference>
<evidence type="ECO:0000259" key="8">
    <source>
        <dbReference type="Pfam" id="PF20651"/>
    </source>
</evidence>